<dbReference type="GO" id="GO:0000155">
    <property type="term" value="F:phosphorelay sensor kinase activity"/>
    <property type="evidence" value="ECO:0007669"/>
    <property type="project" value="InterPro"/>
</dbReference>
<dbReference type="InterPro" id="IPR036890">
    <property type="entry name" value="HATPase_C_sf"/>
</dbReference>
<accession>A0A430J698</accession>
<gene>
    <name evidence="9" type="ORF">EJQ19_26710</name>
</gene>
<evidence type="ECO:0000313" key="10">
    <source>
        <dbReference type="Proteomes" id="UP000276128"/>
    </source>
</evidence>
<evidence type="ECO:0000256" key="2">
    <source>
        <dbReference type="ARBA" id="ARBA00022475"/>
    </source>
</evidence>
<dbReference type="Gene3D" id="3.30.565.10">
    <property type="entry name" value="Histidine kinase-like ATPase, C-terminal domain"/>
    <property type="match status" value="1"/>
</dbReference>
<dbReference type="InterPro" id="IPR050640">
    <property type="entry name" value="Bact_2-comp_sensor_kinase"/>
</dbReference>
<keyword evidence="5 9" id="KW-0418">Kinase</keyword>
<dbReference type="PANTHER" id="PTHR34220:SF7">
    <property type="entry name" value="SENSOR HISTIDINE KINASE YPDA"/>
    <property type="match status" value="1"/>
</dbReference>
<dbReference type="Pfam" id="PF06580">
    <property type="entry name" value="His_kinase"/>
    <property type="match status" value="1"/>
</dbReference>
<evidence type="ECO:0000259" key="8">
    <source>
        <dbReference type="PROSITE" id="PS50885"/>
    </source>
</evidence>
<dbReference type="AlphaFoldDB" id="A0A430J698"/>
<dbReference type="OrthoDB" id="370211at2"/>
<keyword evidence="6 7" id="KW-0472">Membrane</keyword>
<dbReference type="SMART" id="SM00304">
    <property type="entry name" value="HAMP"/>
    <property type="match status" value="1"/>
</dbReference>
<dbReference type="GO" id="GO:0005886">
    <property type="term" value="C:plasma membrane"/>
    <property type="evidence" value="ECO:0007669"/>
    <property type="project" value="UniProtKB-SubCell"/>
</dbReference>
<dbReference type="RefSeq" id="WP_126144278.1">
    <property type="nucleotide sequence ID" value="NZ_RXHU01000093.1"/>
</dbReference>
<keyword evidence="7" id="KW-1133">Transmembrane helix</keyword>
<feature type="transmembrane region" description="Helical" evidence="7">
    <location>
        <begin position="303"/>
        <end position="321"/>
    </location>
</feature>
<evidence type="ECO:0000256" key="1">
    <source>
        <dbReference type="ARBA" id="ARBA00004651"/>
    </source>
</evidence>
<dbReference type="Gene3D" id="6.10.340.10">
    <property type="match status" value="1"/>
</dbReference>
<dbReference type="Proteomes" id="UP000276128">
    <property type="component" value="Unassembled WGS sequence"/>
</dbReference>
<keyword evidence="4" id="KW-0808">Transferase</keyword>
<evidence type="ECO:0000256" key="3">
    <source>
        <dbReference type="ARBA" id="ARBA00022553"/>
    </source>
</evidence>
<keyword evidence="3" id="KW-0597">Phosphoprotein</keyword>
<organism evidence="9 10">
    <name type="scientific">Paenibacillus whitsoniae</name>
    <dbReference type="NCBI Taxonomy" id="2496558"/>
    <lineage>
        <taxon>Bacteria</taxon>
        <taxon>Bacillati</taxon>
        <taxon>Bacillota</taxon>
        <taxon>Bacilli</taxon>
        <taxon>Bacillales</taxon>
        <taxon>Paenibacillaceae</taxon>
        <taxon>Paenibacillus</taxon>
    </lineage>
</organism>
<dbReference type="Pfam" id="PF02518">
    <property type="entry name" value="HATPase_c"/>
    <property type="match status" value="1"/>
</dbReference>
<dbReference type="CDD" id="cd06225">
    <property type="entry name" value="HAMP"/>
    <property type="match status" value="1"/>
</dbReference>
<dbReference type="InterPro" id="IPR010559">
    <property type="entry name" value="Sig_transdc_His_kin_internal"/>
</dbReference>
<dbReference type="EMBL" id="RXHU01000093">
    <property type="protein sequence ID" value="RTE04305.1"/>
    <property type="molecule type" value="Genomic_DNA"/>
</dbReference>
<evidence type="ECO:0000256" key="6">
    <source>
        <dbReference type="ARBA" id="ARBA00023136"/>
    </source>
</evidence>
<evidence type="ECO:0000256" key="4">
    <source>
        <dbReference type="ARBA" id="ARBA00022679"/>
    </source>
</evidence>
<keyword evidence="2" id="KW-1003">Cell membrane</keyword>
<comment type="subcellular location">
    <subcellularLocation>
        <location evidence="1">Cell membrane</location>
        <topology evidence="1">Multi-pass membrane protein</topology>
    </subcellularLocation>
</comment>
<keyword evidence="7" id="KW-0812">Transmembrane</keyword>
<dbReference type="SUPFAM" id="SSF55874">
    <property type="entry name" value="ATPase domain of HSP90 chaperone/DNA topoisomerase II/histidine kinase"/>
    <property type="match status" value="1"/>
</dbReference>
<feature type="domain" description="HAMP" evidence="8">
    <location>
        <begin position="322"/>
        <end position="375"/>
    </location>
</feature>
<feature type="transmembrane region" description="Helical" evidence="7">
    <location>
        <begin position="12"/>
        <end position="33"/>
    </location>
</feature>
<comment type="caution">
    <text evidence="9">The sequence shown here is derived from an EMBL/GenBank/DDBJ whole genome shotgun (WGS) entry which is preliminary data.</text>
</comment>
<dbReference type="PANTHER" id="PTHR34220">
    <property type="entry name" value="SENSOR HISTIDINE KINASE YPDA"/>
    <property type="match status" value="1"/>
</dbReference>
<evidence type="ECO:0000256" key="7">
    <source>
        <dbReference type="SAM" id="Phobius"/>
    </source>
</evidence>
<reference evidence="9 10" key="1">
    <citation type="submission" date="2018-12" db="EMBL/GenBank/DDBJ databases">
        <title>Bacillus ochoae sp. nov., Paenibacillus whitsoniae sp. nov., Paenibacillus spiritus sp. nov. Isolated from the Mars Exploration Rover during spacecraft assembly.</title>
        <authorList>
            <person name="Seuylemezian A."/>
            <person name="Vaishampayan P."/>
        </authorList>
    </citation>
    <scope>NUCLEOTIDE SEQUENCE [LARGE SCALE GENOMIC DNA]</scope>
    <source>
        <strain evidence="9 10">MER 54</strain>
    </source>
</reference>
<dbReference type="InterPro" id="IPR003594">
    <property type="entry name" value="HATPase_dom"/>
</dbReference>
<keyword evidence="10" id="KW-1185">Reference proteome</keyword>
<evidence type="ECO:0000313" key="9">
    <source>
        <dbReference type="EMBL" id="RTE04305.1"/>
    </source>
</evidence>
<name>A0A430J698_9BACL</name>
<proteinExistence type="predicted"/>
<protein>
    <submittedName>
        <fullName evidence="9">Sensor histidine kinase</fullName>
    </submittedName>
</protein>
<dbReference type="PROSITE" id="PS50885">
    <property type="entry name" value="HAMP"/>
    <property type="match status" value="1"/>
</dbReference>
<dbReference type="InterPro" id="IPR003660">
    <property type="entry name" value="HAMP_dom"/>
</dbReference>
<evidence type="ECO:0000256" key="5">
    <source>
        <dbReference type="ARBA" id="ARBA00022777"/>
    </source>
</evidence>
<sequence length="607" mass="70138">MFKSLKLQNKIFIYLSLFAFIVVSFINLLFYYYAESFVEGNAVGNKLQTTQKIQEQMDNMLEEMDKLSISVNASNYIMNTLAHIPLSNGKNYFVENPQVSSDIKNILLSFTALQPLKERISLISKDGDYLEISNKMNSQMVTKELIRHMPEFHEWMSSEAYKIWLPMHPDTWSADADPVISLIRPLRDNYQVLGLVEVSYNVSELERITSFKNAQYSSQILLCDENQRVIYSKLSTSLQEQKNCLKPAGGLSTENVSHQEWRLFNETYMAFTIGLSKVNWSVMLLDDESNFHRPIFYLRYSTFGIYIIVLCIILALLYMYVGMVTRPIRRLKESLANFDMEKLQLHPTRVRTKNEITLLGQAFQDLLDRLRDSMNAIEQAGQREMAAHMNALQAQVNPHFLYNTLTVIGAYGKMKGNDEVMEMCTALADMLRYALKFGEKVTYLVFELQHIDNYLKLMSKRYYSLFQYHIDVDTSLYMLPIPKLILQPIVENAFQHAFKEKESPWHVKVTGGLKEGKWWLKIVDNGKGFDQVRLHELLDQLRGMADSGTLPPIEAPQEMNLYAEGNGIGLMNVFARLHLFYQGAIEIHIQSKEDCGTTIRLGGRWHV</sequence>